<protein>
    <submittedName>
        <fullName evidence="5">Glutathione synthetase</fullName>
    </submittedName>
</protein>
<dbReference type="GO" id="GO:0016020">
    <property type="term" value="C:membrane"/>
    <property type="evidence" value="ECO:0007669"/>
    <property type="project" value="UniProtKB-SubCell"/>
</dbReference>
<accession>A0A0M0HRV7</accession>
<dbReference type="Gene3D" id="1.20.1280.290">
    <property type="match status" value="1"/>
</dbReference>
<dbReference type="EMBL" id="LHPJ01000004">
    <property type="protein sequence ID" value="KOO04820.1"/>
    <property type="molecule type" value="Genomic_DNA"/>
</dbReference>
<dbReference type="RefSeq" id="WP_053394478.1">
    <property type="nucleotide sequence ID" value="NZ_LHPJ01000004.1"/>
</dbReference>
<dbReference type="STRING" id="693.AKJ17_03910"/>
<sequence length="96" mass="10817">MIDITILGYIAALCTTCSFVPQVLYILKTRDTASISLAMYSCFVFGVFLWFVYGIAVLDWPVIIANAMTLLLSSIILSLKVRDVMRERKSSVRCQQ</sequence>
<dbReference type="GO" id="GO:0051119">
    <property type="term" value="F:sugar transmembrane transporter activity"/>
    <property type="evidence" value="ECO:0007669"/>
    <property type="project" value="InterPro"/>
</dbReference>
<evidence type="ECO:0000256" key="2">
    <source>
        <dbReference type="ARBA" id="ARBA00022692"/>
    </source>
</evidence>
<keyword evidence="6" id="KW-1185">Reference proteome</keyword>
<comment type="subcellular location">
    <subcellularLocation>
        <location evidence="1">Membrane</location>
        <topology evidence="1">Multi-pass membrane protein</topology>
    </subcellularLocation>
</comment>
<dbReference type="PATRIC" id="fig|693.5.peg.789"/>
<dbReference type="InterPro" id="IPR047662">
    <property type="entry name" value="SemiSWEET"/>
</dbReference>
<keyword evidence="3" id="KW-1133">Transmembrane helix</keyword>
<dbReference type="NCBIfam" id="NF037968">
    <property type="entry name" value="SemiSWEET_2"/>
    <property type="match status" value="1"/>
</dbReference>
<dbReference type="Pfam" id="PF04193">
    <property type="entry name" value="PQ-loop"/>
    <property type="match status" value="1"/>
</dbReference>
<reference evidence="6" key="1">
    <citation type="submission" date="2015-08" db="EMBL/GenBank/DDBJ databases">
        <title>Vibrio galatheae sp. nov., a novel member of the Vibrionaceae family isolated from the Solomon Islands.</title>
        <authorList>
            <person name="Giubergia S."/>
            <person name="Machado H."/>
            <person name="Mateiu R.V."/>
            <person name="Gram L."/>
        </authorList>
    </citation>
    <scope>NUCLEOTIDE SEQUENCE [LARGE SCALE GENOMIC DNA]</scope>
    <source>
        <strain evidence="6">DSM 19584</strain>
    </source>
</reference>
<keyword evidence="4" id="KW-0472">Membrane</keyword>
<dbReference type="AlphaFoldDB" id="A0A0M0HRV7"/>
<gene>
    <name evidence="5" type="ORF">AKJ17_03910</name>
</gene>
<dbReference type="Proteomes" id="UP000037515">
    <property type="component" value="Unassembled WGS sequence"/>
</dbReference>
<comment type="caution">
    <text evidence="5">The sequence shown here is derived from an EMBL/GenBank/DDBJ whole genome shotgun (WGS) entry which is preliminary data.</text>
</comment>
<proteinExistence type="predicted"/>
<evidence type="ECO:0000256" key="1">
    <source>
        <dbReference type="ARBA" id="ARBA00004141"/>
    </source>
</evidence>
<evidence type="ECO:0000256" key="4">
    <source>
        <dbReference type="ARBA" id="ARBA00023136"/>
    </source>
</evidence>
<organism evidence="5 6">
    <name type="scientific">Vibrio nereis</name>
    <dbReference type="NCBI Taxonomy" id="693"/>
    <lineage>
        <taxon>Bacteria</taxon>
        <taxon>Pseudomonadati</taxon>
        <taxon>Pseudomonadota</taxon>
        <taxon>Gammaproteobacteria</taxon>
        <taxon>Vibrionales</taxon>
        <taxon>Vibrionaceae</taxon>
        <taxon>Vibrio</taxon>
    </lineage>
</organism>
<keyword evidence="2" id="KW-0812">Transmembrane</keyword>
<evidence type="ECO:0000313" key="5">
    <source>
        <dbReference type="EMBL" id="KOO04820.1"/>
    </source>
</evidence>
<evidence type="ECO:0000313" key="6">
    <source>
        <dbReference type="Proteomes" id="UP000037515"/>
    </source>
</evidence>
<evidence type="ECO:0000256" key="3">
    <source>
        <dbReference type="ARBA" id="ARBA00022989"/>
    </source>
</evidence>
<name>A0A0M0HRV7_VIBNE</name>
<dbReference type="InterPro" id="IPR006603">
    <property type="entry name" value="PQ-loop_rpt"/>
</dbReference>